<evidence type="ECO:0000313" key="5">
    <source>
        <dbReference type="Proteomes" id="UP000092716"/>
    </source>
</evidence>
<dbReference type="EMBL" id="CP016252">
    <property type="protein sequence ID" value="ANQ11190.1"/>
    <property type="molecule type" value="Genomic_DNA"/>
</dbReference>
<feature type="transmembrane region" description="Helical" evidence="2">
    <location>
        <begin position="6"/>
        <end position="26"/>
    </location>
</feature>
<feature type="compositionally biased region" description="Basic residues" evidence="1">
    <location>
        <begin position="78"/>
        <end position="90"/>
    </location>
</feature>
<gene>
    <name evidence="4" type="ORF">PCOAH_00053670</name>
</gene>
<keyword evidence="2" id="KW-0472">Membrane</keyword>
<feature type="domain" description="Schizont-infected cell agglutination C-terminal" evidence="3">
    <location>
        <begin position="26"/>
        <end position="154"/>
    </location>
</feature>
<sequence>MNGFVWDLAFRVYVFSLGVPGFRYFFLRKKRRRHRREEQLTSPPSEEKLLDHVDDQADGPHAYTLVKERRQQRSTPQRGRKKRAHSRAGGVRRRTIIDIHLEVLDEYQKGDLHSTKEDFLQIIVHEFMGRNFVKGENVPKEQVPLINIPEEQVQCLDSGFRDEDFVPKGNVPMEQVPCSDSGFREEDFLLKEGVPKEQVQCSDSGFTV</sequence>
<proteinExistence type="predicted"/>
<name>A0A1B1E8C3_9APIC</name>
<reference evidence="5" key="1">
    <citation type="submission" date="2016-06" db="EMBL/GenBank/DDBJ databases">
        <title>First high quality genome sequence of Plasmodium coatneyi using continuous long reads from single molecule, real-time sequencing.</title>
        <authorList>
            <person name="Chien J.-T."/>
            <person name="Pakala S.B."/>
            <person name="Geraldo J.A."/>
            <person name="Lapp S.A."/>
            <person name="Barnwell J.W."/>
            <person name="Kissinger J.C."/>
            <person name="Galinski M.R."/>
            <person name="Humphrey J.C."/>
        </authorList>
    </citation>
    <scope>NUCLEOTIDE SEQUENCE [LARGE SCALE GENOMIC DNA]</scope>
    <source>
        <strain evidence="5">Hackeri</strain>
    </source>
</reference>
<keyword evidence="5" id="KW-1185">Reference proteome</keyword>
<evidence type="ECO:0000256" key="1">
    <source>
        <dbReference type="SAM" id="MobiDB-lite"/>
    </source>
</evidence>
<dbReference type="InterPro" id="IPR024288">
    <property type="entry name" value="SICA_C"/>
</dbReference>
<feature type="region of interest" description="Disordered" evidence="1">
    <location>
        <begin position="35"/>
        <end position="54"/>
    </location>
</feature>
<dbReference type="Proteomes" id="UP000092716">
    <property type="component" value="Chromosome 14"/>
</dbReference>
<protein>
    <submittedName>
        <fullName evidence="4">SICA antigen</fullName>
    </submittedName>
</protein>
<dbReference type="GeneID" id="30912101"/>
<feature type="compositionally biased region" description="Basic and acidic residues" evidence="1">
    <location>
        <begin position="45"/>
        <end position="54"/>
    </location>
</feature>
<evidence type="ECO:0000313" key="4">
    <source>
        <dbReference type="EMBL" id="ANQ11190.1"/>
    </source>
</evidence>
<organism evidence="4 5">
    <name type="scientific">Plasmodium coatneyi</name>
    <dbReference type="NCBI Taxonomy" id="208452"/>
    <lineage>
        <taxon>Eukaryota</taxon>
        <taxon>Sar</taxon>
        <taxon>Alveolata</taxon>
        <taxon>Apicomplexa</taxon>
        <taxon>Aconoidasida</taxon>
        <taxon>Haemosporida</taxon>
        <taxon>Plasmodiidae</taxon>
        <taxon>Plasmodium</taxon>
    </lineage>
</organism>
<keyword evidence="2" id="KW-1133">Transmembrane helix</keyword>
<dbReference type="OrthoDB" id="376328at2759"/>
<dbReference type="RefSeq" id="XP_019917885.1">
    <property type="nucleotide sequence ID" value="XM_020062147.1"/>
</dbReference>
<evidence type="ECO:0000259" key="3">
    <source>
        <dbReference type="Pfam" id="PF12879"/>
    </source>
</evidence>
<dbReference type="Pfam" id="PF12879">
    <property type="entry name" value="SICA_C"/>
    <property type="match status" value="1"/>
</dbReference>
<dbReference type="AlphaFoldDB" id="A0A1B1E8C3"/>
<dbReference type="KEGG" id="pcot:PCOAH_00053670"/>
<dbReference type="VEuPathDB" id="PlasmoDB:PCOAH_00053670"/>
<accession>A0A1B1E8C3</accession>
<keyword evidence="2" id="KW-0812">Transmembrane</keyword>
<feature type="region of interest" description="Disordered" evidence="1">
    <location>
        <begin position="66"/>
        <end position="90"/>
    </location>
</feature>
<evidence type="ECO:0000256" key="2">
    <source>
        <dbReference type="SAM" id="Phobius"/>
    </source>
</evidence>